<feature type="transmembrane region" description="Helical" evidence="1">
    <location>
        <begin position="522"/>
        <end position="545"/>
    </location>
</feature>
<feature type="domain" description="TRAP C4-dicarboxylate transport system permease DctM subunit" evidence="2">
    <location>
        <begin position="193"/>
        <end position="571"/>
    </location>
</feature>
<feature type="transmembrane region" description="Helical" evidence="1">
    <location>
        <begin position="586"/>
        <end position="604"/>
    </location>
</feature>
<dbReference type="InterPro" id="IPR011853">
    <property type="entry name" value="TRAP_DctM-Dct_fused"/>
</dbReference>
<feature type="transmembrane region" description="Helical" evidence="1">
    <location>
        <begin position="29"/>
        <end position="47"/>
    </location>
</feature>
<proteinExistence type="predicted"/>
<protein>
    <submittedName>
        <fullName evidence="3">TRAP transporter permease</fullName>
    </submittedName>
</protein>
<dbReference type="Pfam" id="PF06808">
    <property type="entry name" value="DctM"/>
    <property type="match status" value="1"/>
</dbReference>
<dbReference type="RefSeq" id="WP_273740525.1">
    <property type="nucleotide sequence ID" value="NZ_JAQIVI010000413.1"/>
</dbReference>
<evidence type="ECO:0000313" key="3">
    <source>
        <dbReference type="EMBL" id="MFC6767662.1"/>
    </source>
</evidence>
<organism evidence="3 4">
    <name type="scientific">Natrinema soli</name>
    <dbReference type="NCBI Taxonomy" id="1930624"/>
    <lineage>
        <taxon>Archaea</taxon>
        <taxon>Methanobacteriati</taxon>
        <taxon>Methanobacteriota</taxon>
        <taxon>Stenosarchaea group</taxon>
        <taxon>Halobacteria</taxon>
        <taxon>Halobacteriales</taxon>
        <taxon>Natrialbaceae</taxon>
        <taxon>Natrinema</taxon>
    </lineage>
</organism>
<name>A0ABD5SRQ8_9EURY</name>
<feature type="transmembrane region" description="Helical" evidence="1">
    <location>
        <begin position="59"/>
        <end position="75"/>
    </location>
</feature>
<dbReference type="NCBIfam" id="TIGR02123">
    <property type="entry name" value="TRAP_fused"/>
    <property type="match status" value="1"/>
</dbReference>
<evidence type="ECO:0000259" key="2">
    <source>
        <dbReference type="Pfam" id="PF06808"/>
    </source>
</evidence>
<keyword evidence="1" id="KW-0812">Transmembrane</keyword>
<keyword evidence="1" id="KW-1133">Transmembrane helix</keyword>
<dbReference type="PANTHER" id="PTHR43849">
    <property type="entry name" value="BLL3936 PROTEIN"/>
    <property type="match status" value="1"/>
</dbReference>
<evidence type="ECO:0000313" key="4">
    <source>
        <dbReference type="Proteomes" id="UP001596383"/>
    </source>
</evidence>
<dbReference type="EMBL" id="JBHSWV010000413">
    <property type="protein sequence ID" value="MFC6767662.1"/>
    <property type="molecule type" value="Genomic_DNA"/>
</dbReference>
<feature type="transmembrane region" description="Helical" evidence="1">
    <location>
        <begin position="496"/>
        <end position="516"/>
    </location>
</feature>
<keyword evidence="1" id="KW-0472">Membrane</keyword>
<feature type="transmembrane region" description="Helical" evidence="1">
    <location>
        <begin position="472"/>
        <end position="489"/>
    </location>
</feature>
<dbReference type="AlphaFoldDB" id="A0ABD5SRQ8"/>
<keyword evidence="4" id="KW-1185">Reference proteome</keyword>
<feature type="transmembrane region" description="Helical" evidence="1">
    <location>
        <begin position="557"/>
        <end position="574"/>
    </location>
</feature>
<accession>A0ABD5SRQ8</accession>
<feature type="transmembrane region" description="Helical" evidence="1">
    <location>
        <begin position="318"/>
        <end position="336"/>
    </location>
</feature>
<gene>
    <name evidence="3" type="ORF">ACFQE6_22525</name>
</gene>
<sequence>MSNTSSDQGLSLEEKGDQLPALNFTLENAQWLLLTLSALVFSVYHVAYGYTYLVNSDQHTIISLCLSVFLMVQLVEADLDAVTGKVLFVAKVATSALLLYITYYFVTTYSEMLSRILNYTQMEYMFALTLIVLILLFTYLRYGFFVSGIVVLSVGYAMFGSYIPGTFGHSSISLARVLERSSLVFDIGLFGFLPGVGAQWIVIFLVYASLLIEFGALQLAIDFGRRMNKHLQSGVPQLAVVTSFVMGSISGSAAANTATTGAVTIPLMKSYGMDGETAAAIESNASSGGQVLPPIMGASAFVMASFLNISYLDVVVGALLPAIIFYLTVSITVYYVSKGYDLNNSDADEEQILETTQAANQPWYVYLPLLASVLILIYDLGIRQTGPLTAGFHSVISLIGLQLVWNMILMSDRRTALRDYGRNLLVGLQKGAIASAEIMVVLGAIAIFVSMLGSGNIVQELSFLMLGLSGELLFPLLLVAMILSIMFGLGMPTVAAYVVVVVFVAPAVGDLGISVFNTHLFVFYFAILSAITPPVALAAVIASGIAEADFTQVAKKAMIMGAPLFILPYTIIYHPSIAQWGSDTPLTFIYLLVTFIAIVTIIHFDIDYNKYVSGGIKAVGVGVLVAIMFWGTSTIQMGGFVLAVLVVVAFHYLERQESATATPA</sequence>
<dbReference type="InterPro" id="IPR010656">
    <property type="entry name" value="DctM"/>
</dbReference>
<evidence type="ECO:0000256" key="1">
    <source>
        <dbReference type="SAM" id="Phobius"/>
    </source>
</evidence>
<feature type="transmembrane region" description="Helical" evidence="1">
    <location>
        <begin position="200"/>
        <end position="221"/>
    </location>
</feature>
<feature type="transmembrane region" description="Helical" evidence="1">
    <location>
        <begin position="611"/>
        <end position="629"/>
    </location>
</feature>
<feature type="transmembrane region" description="Helical" evidence="1">
    <location>
        <begin position="87"/>
        <end position="106"/>
    </location>
</feature>
<reference evidence="3 4" key="1">
    <citation type="journal article" date="2019" name="Int. J. Syst. Evol. Microbiol.">
        <title>The Global Catalogue of Microorganisms (GCM) 10K type strain sequencing project: providing services to taxonomists for standard genome sequencing and annotation.</title>
        <authorList>
            <consortium name="The Broad Institute Genomics Platform"/>
            <consortium name="The Broad Institute Genome Sequencing Center for Infectious Disease"/>
            <person name="Wu L."/>
            <person name="Ma J."/>
        </authorList>
    </citation>
    <scope>NUCLEOTIDE SEQUENCE [LARGE SCALE GENOMIC DNA]</scope>
    <source>
        <strain evidence="3 4">LMG 29247</strain>
    </source>
</reference>
<feature type="transmembrane region" description="Helical" evidence="1">
    <location>
        <begin position="431"/>
        <end position="452"/>
    </location>
</feature>
<dbReference type="PANTHER" id="PTHR43849:SF2">
    <property type="entry name" value="BLL3936 PROTEIN"/>
    <property type="match status" value="1"/>
</dbReference>
<feature type="transmembrane region" description="Helical" evidence="1">
    <location>
        <begin position="388"/>
        <end position="410"/>
    </location>
</feature>
<dbReference type="Proteomes" id="UP001596383">
    <property type="component" value="Unassembled WGS sequence"/>
</dbReference>
<feature type="transmembrane region" description="Helical" evidence="1">
    <location>
        <begin position="363"/>
        <end position="382"/>
    </location>
</feature>
<feature type="transmembrane region" description="Helical" evidence="1">
    <location>
        <begin position="635"/>
        <end position="653"/>
    </location>
</feature>
<comment type="caution">
    <text evidence="3">The sequence shown here is derived from an EMBL/GenBank/DDBJ whole genome shotgun (WGS) entry which is preliminary data.</text>
</comment>